<evidence type="ECO:0000313" key="3">
    <source>
        <dbReference type="EMBL" id="GCL61956.1"/>
    </source>
</evidence>
<feature type="domain" description="DUF218" evidence="2">
    <location>
        <begin position="94"/>
        <end position="263"/>
    </location>
</feature>
<dbReference type="GO" id="GO:0005886">
    <property type="term" value="C:plasma membrane"/>
    <property type="evidence" value="ECO:0007669"/>
    <property type="project" value="TreeGrafter"/>
</dbReference>
<protein>
    <recommendedName>
        <fullName evidence="2">DUF218 domain-containing protein</fullName>
    </recommendedName>
</protein>
<keyword evidence="1" id="KW-0812">Transmembrane</keyword>
<evidence type="ECO:0000259" key="2">
    <source>
        <dbReference type="Pfam" id="PF02698"/>
    </source>
</evidence>
<keyword evidence="1" id="KW-0472">Membrane</keyword>
<dbReference type="RefSeq" id="WP_137731714.1">
    <property type="nucleotide sequence ID" value="NZ_BJCL01000002.1"/>
</dbReference>
<organism evidence="3 4">
    <name type="scientific">Pseudaquabacterium pictum</name>
    <dbReference type="NCBI Taxonomy" id="2315236"/>
    <lineage>
        <taxon>Bacteria</taxon>
        <taxon>Pseudomonadati</taxon>
        <taxon>Pseudomonadota</taxon>
        <taxon>Betaproteobacteria</taxon>
        <taxon>Burkholderiales</taxon>
        <taxon>Sphaerotilaceae</taxon>
        <taxon>Pseudaquabacterium</taxon>
    </lineage>
</organism>
<dbReference type="InterPro" id="IPR003848">
    <property type="entry name" value="DUF218"/>
</dbReference>
<evidence type="ECO:0000313" key="4">
    <source>
        <dbReference type="Proteomes" id="UP000301751"/>
    </source>
</evidence>
<keyword evidence="1" id="KW-1133">Transmembrane helix</keyword>
<accession>A0A480ALS5</accession>
<gene>
    <name evidence="3" type="ORF">AQPW35_10370</name>
</gene>
<dbReference type="Pfam" id="PF02698">
    <property type="entry name" value="DUF218"/>
    <property type="match status" value="1"/>
</dbReference>
<name>A0A480ALS5_9BURK</name>
<reference evidence="4" key="1">
    <citation type="submission" date="2019-03" db="EMBL/GenBank/DDBJ databases">
        <title>Aquabacterium pictum sp.nov., the first bacteriochlorophyll a-containing freshwater bacterium in the genus Aquabacterium of the class Betaproteobacteria.</title>
        <authorList>
            <person name="Hirose S."/>
            <person name="Tank M."/>
            <person name="Hara E."/>
            <person name="Tamaki H."/>
            <person name="Takaichi S."/>
            <person name="Haruta S."/>
            <person name="Hanada S."/>
        </authorList>
    </citation>
    <scope>NUCLEOTIDE SEQUENCE [LARGE SCALE GENOMIC DNA]</scope>
    <source>
        <strain evidence="4">W35</strain>
    </source>
</reference>
<dbReference type="PANTHER" id="PTHR30336">
    <property type="entry name" value="INNER MEMBRANE PROTEIN, PROBABLE PERMEASE"/>
    <property type="match status" value="1"/>
</dbReference>
<dbReference type="Proteomes" id="UP000301751">
    <property type="component" value="Unassembled WGS sequence"/>
</dbReference>
<dbReference type="PANTHER" id="PTHR30336:SF20">
    <property type="entry name" value="DUF218 DOMAIN-CONTAINING PROTEIN"/>
    <property type="match status" value="1"/>
</dbReference>
<dbReference type="OrthoDB" id="9809813at2"/>
<dbReference type="Gene3D" id="3.40.50.620">
    <property type="entry name" value="HUPs"/>
    <property type="match status" value="1"/>
</dbReference>
<evidence type="ECO:0000256" key="1">
    <source>
        <dbReference type="SAM" id="Phobius"/>
    </source>
</evidence>
<dbReference type="CDD" id="cd06259">
    <property type="entry name" value="YdcF-like"/>
    <property type="match status" value="1"/>
</dbReference>
<feature type="transmembrane region" description="Helical" evidence="1">
    <location>
        <begin position="20"/>
        <end position="38"/>
    </location>
</feature>
<comment type="caution">
    <text evidence="3">The sequence shown here is derived from an EMBL/GenBank/DDBJ whole genome shotgun (WGS) entry which is preliminary data.</text>
</comment>
<dbReference type="EMBL" id="BJCL01000002">
    <property type="protein sequence ID" value="GCL61956.1"/>
    <property type="molecule type" value="Genomic_DNA"/>
</dbReference>
<proteinExistence type="predicted"/>
<feature type="transmembrane region" description="Helical" evidence="1">
    <location>
        <begin position="50"/>
        <end position="68"/>
    </location>
</feature>
<dbReference type="InterPro" id="IPR014729">
    <property type="entry name" value="Rossmann-like_a/b/a_fold"/>
</dbReference>
<keyword evidence="4" id="KW-1185">Reference proteome</keyword>
<dbReference type="InterPro" id="IPR051599">
    <property type="entry name" value="Cell_Envelope_Assoc"/>
</dbReference>
<sequence length="268" mass="28740">MNDWLVHWGLEAWKPALRALVMPPVPMLLLVLLGLALVRRRPGLGRSLAVLGVLATWLVCTPWAGHLLQQALTRPPPPLAAAQVASLRQAPGTAILVLGAGRRTLMLEYGQPDLTPLTLERLRYGWWLARQTGLPLGYSGGVGHGARDGVTEADAVALVTVRDHGVPLRWAEGRSRDTNENARYSVAMLQAAGITRLVLVTHGFHQQRALAAFGRAIANSGRPMALVAAPVGLRPPPTPALGDFLPGHDGLAHSIWAVHEWLGWLAGA</sequence>
<dbReference type="AlphaFoldDB" id="A0A480ALS5"/>